<dbReference type="GO" id="GO:0140359">
    <property type="term" value="F:ABC-type transporter activity"/>
    <property type="evidence" value="ECO:0007669"/>
    <property type="project" value="InterPro"/>
</dbReference>
<gene>
    <name evidence="11" type="ORF">EGYM00392_LOCUS20382</name>
</gene>
<evidence type="ECO:0000313" key="11">
    <source>
        <dbReference type="EMBL" id="CAD9009287.1"/>
    </source>
</evidence>
<dbReference type="PROSITE" id="PS50893">
    <property type="entry name" value="ABC_TRANSPORTER_2"/>
    <property type="match status" value="1"/>
</dbReference>
<dbReference type="InterPro" id="IPR043926">
    <property type="entry name" value="ABCG_dom"/>
</dbReference>
<feature type="transmembrane region" description="Helical" evidence="9">
    <location>
        <begin position="364"/>
        <end position="387"/>
    </location>
</feature>
<dbReference type="Pfam" id="PF00005">
    <property type="entry name" value="ABC_tran"/>
    <property type="match status" value="1"/>
</dbReference>
<evidence type="ECO:0000256" key="7">
    <source>
        <dbReference type="ARBA" id="ARBA00023136"/>
    </source>
</evidence>
<dbReference type="GO" id="GO:0005524">
    <property type="term" value="F:ATP binding"/>
    <property type="evidence" value="ECO:0007669"/>
    <property type="project" value="UniProtKB-KW"/>
</dbReference>
<feature type="transmembrane region" description="Helical" evidence="9">
    <location>
        <begin position="480"/>
        <end position="501"/>
    </location>
</feature>
<dbReference type="EMBL" id="HBGA01055381">
    <property type="protein sequence ID" value="CAD9009287.1"/>
    <property type="molecule type" value="Transcribed_RNA"/>
</dbReference>
<feature type="transmembrane region" description="Helical" evidence="9">
    <location>
        <begin position="507"/>
        <end position="526"/>
    </location>
</feature>
<feature type="transmembrane region" description="Helical" evidence="9">
    <location>
        <begin position="442"/>
        <end position="468"/>
    </location>
</feature>
<dbReference type="PANTHER" id="PTHR48041:SF139">
    <property type="entry name" value="PROTEIN SCARLET"/>
    <property type="match status" value="1"/>
</dbReference>
<dbReference type="Pfam" id="PF01061">
    <property type="entry name" value="ABC2_membrane"/>
    <property type="match status" value="1"/>
</dbReference>
<sequence>MASQAHEKAPLMTQRSWASPGSPGSPSVGIPMSPSRSASPGPGAPLTIEVQSLRYTVQVKGADPLVLLKGIDFCVSPGELVAVMGPNGGGKSTLLNVLCGRVTHGVKGTLHLSKVPCPFSKLRRKSNFIPTEDILLPSLTPQEMLNYTAQLRVPQPWGTNVRQERVKDIIEQLQLQSFVHTKAKNLSYGQRKRASIAMELVTDPRALFIDEATTGLDSASAKDVIDFLQSVASKGLAVVCVVHQPNFELLQQFQKLLILAQGQAVYFGPVADSVSYFAGIGYTCPQYCNPSDYFLDILQSSGETDFGQRWREHSQSLSGAPVLGAAPELEGEPESLVLVYPTSSLAQISVLFRRTCWHMLQDQWQFMLLLAGNVGVASLCGAVYYQVPNTQKTVQDRLAVLFLAMFFSVMNALASTIAVIPLEYRVIHHEYHNGYFRLATYYTARLAASMIFQVIYGTIFFSILYALAGLNPMPDAAGGSLVTLVLMGCIGNAMGLAVGVCLNKVEFTINTVPLVLLPLIIFCGFFQRARNIRWYFKWLYGISFFRYGLESTMLNEFQGRLMEACKPIYRPKAGQQFTLCDFGPGIQSGDRVLEELEFNSGVQKCFAMLLGWLMGCMLIGYIALRVKFSRF</sequence>
<evidence type="ECO:0000256" key="2">
    <source>
        <dbReference type="ARBA" id="ARBA00022448"/>
    </source>
</evidence>
<evidence type="ECO:0000256" key="8">
    <source>
        <dbReference type="SAM" id="MobiDB-lite"/>
    </source>
</evidence>
<comment type="subcellular location">
    <subcellularLocation>
        <location evidence="1">Membrane</location>
        <topology evidence="1">Multi-pass membrane protein</topology>
    </subcellularLocation>
</comment>
<name>A0A7S1NC99_9EUGL</name>
<evidence type="ECO:0000256" key="4">
    <source>
        <dbReference type="ARBA" id="ARBA00022741"/>
    </source>
</evidence>
<dbReference type="InterPro" id="IPR003593">
    <property type="entry name" value="AAA+_ATPase"/>
</dbReference>
<dbReference type="InterPro" id="IPR017871">
    <property type="entry name" value="ABC_transporter-like_CS"/>
</dbReference>
<evidence type="ECO:0000256" key="3">
    <source>
        <dbReference type="ARBA" id="ARBA00022692"/>
    </source>
</evidence>
<keyword evidence="5" id="KW-0067">ATP-binding</keyword>
<dbReference type="InterPro" id="IPR050352">
    <property type="entry name" value="ABCG_transporters"/>
</dbReference>
<feature type="transmembrane region" description="Helical" evidence="9">
    <location>
        <begin position="399"/>
        <end position="422"/>
    </location>
</feature>
<evidence type="ECO:0000256" key="6">
    <source>
        <dbReference type="ARBA" id="ARBA00022989"/>
    </source>
</evidence>
<dbReference type="InterPro" id="IPR013525">
    <property type="entry name" value="ABC2_TM"/>
</dbReference>
<organism evidence="11">
    <name type="scientific">Eutreptiella gymnastica</name>
    <dbReference type="NCBI Taxonomy" id="73025"/>
    <lineage>
        <taxon>Eukaryota</taxon>
        <taxon>Discoba</taxon>
        <taxon>Euglenozoa</taxon>
        <taxon>Euglenida</taxon>
        <taxon>Spirocuta</taxon>
        <taxon>Euglenophyceae</taxon>
        <taxon>Eutreptiales</taxon>
        <taxon>Eutreptiaceae</taxon>
        <taxon>Eutreptiella</taxon>
    </lineage>
</organism>
<proteinExistence type="predicted"/>
<accession>A0A7S1NC99</accession>
<keyword evidence="7 9" id="KW-0472">Membrane</keyword>
<dbReference type="Gene3D" id="3.40.50.300">
    <property type="entry name" value="P-loop containing nucleotide triphosphate hydrolases"/>
    <property type="match status" value="1"/>
</dbReference>
<dbReference type="InterPro" id="IPR027417">
    <property type="entry name" value="P-loop_NTPase"/>
</dbReference>
<reference evidence="11" key="1">
    <citation type="submission" date="2021-01" db="EMBL/GenBank/DDBJ databases">
        <authorList>
            <person name="Corre E."/>
            <person name="Pelletier E."/>
            <person name="Niang G."/>
            <person name="Scheremetjew M."/>
            <person name="Finn R."/>
            <person name="Kale V."/>
            <person name="Holt S."/>
            <person name="Cochrane G."/>
            <person name="Meng A."/>
            <person name="Brown T."/>
            <person name="Cohen L."/>
        </authorList>
    </citation>
    <scope>NUCLEOTIDE SEQUENCE</scope>
    <source>
        <strain evidence="11">NIES-381</strain>
    </source>
</reference>
<evidence type="ECO:0000256" key="9">
    <source>
        <dbReference type="SAM" id="Phobius"/>
    </source>
</evidence>
<feature type="compositionally biased region" description="Low complexity" evidence="8">
    <location>
        <begin position="19"/>
        <end position="44"/>
    </location>
</feature>
<keyword evidence="4" id="KW-0547">Nucleotide-binding</keyword>
<dbReference type="GO" id="GO:0016887">
    <property type="term" value="F:ATP hydrolysis activity"/>
    <property type="evidence" value="ECO:0007669"/>
    <property type="project" value="InterPro"/>
</dbReference>
<evidence type="ECO:0000256" key="1">
    <source>
        <dbReference type="ARBA" id="ARBA00004141"/>
    </source>
</evidence>
<evidence type="ECO:0000259" key="10">
    <source>
        <dbReference type="PROSITE" id="PS50893"/>
    </source>
</evidence>
<dbReference type="SMART" id="SM00382">
    <property type="entry name" value="AAA"/>
    <property type="match status" value="1"/>
</dbReference>
<dbReference type="AlphaFoldDB" id="A0A7S1NC99"/>
<evidence type="ECO:0000256" key="5">
    <source>
        <dbReference type="ARBA" id="ARBA00022840"/>
    </source>
</evidence>
<dbReference type="PROSITE" id="PS00211">
    <property type="entry name" value="ABC_TRANSPORTER_1"/>
    <property type="match status" value="1"/>
</dbReference>
<feature type="domain" description="ABC transporter" evidence="10">
    <location>
        <begin position="48"/>
        <end position="286"/>
    </location>
</feature>
<feature type="region of interest" description="Disordered" evidence="8">
    <location>
        <begin position="1"/>
        <end position="44"/>
    </location>
</feature>
<dbReference type="PANTHER" id="PTHR48041">
    <property type="entry name" value="ABC TRANSPORTER G FAMILY MEMBER 28"/>
    <property type="match status" value="1"/>
</dbReference>
<keyword evidence="3 9" id="KW-0812">Transmembrane</keyword>
<dbReference type="InterPro" id="IPR003439">
    <property type="entry name" value="ABC_transporter-like_ATP-bd"/>
</dbReference>
<keyword evidence="6 9" id="KW-1133">Transmembrane helix</keyword>
<dbReference type="SUPFAM" id="SSF52540">
    <property type="entry name" value="P-loop containing nucleoside triphosphate hydrolases"/>
    <property type="match status" value="1"/>
</dbReference>
<dbReference type="GO" id="GO:0016020">
    <property type="term" value="C:membrane"/>
    <property type="evidence" value="ECO:0007669"/>
    <property type="project" value="UniProtKB-SubCell"/>
</dbReference>
<feature type="transmembrane region" description="Helical" evidence="9">
    <location>
        <begin position="605"/>
        <end position="624"/>
    </location>
</feature>
<keyword evidence="2" id="KW-0813">Transport</keyword>
<protein>
    <recommendedName>
        <fullName evidence="10">ABC transporter domain-containing protein</fullName>
    </recommendedName>
</protein>
<dbReference type="Pfam" id="PF19055">
    <property type="entry name" value="ABC2_membrane_7"/>
    <property type="match status" value="1"/>
</dbReference>